<dbReference type="Pfam" id="PF00490">
    <property type="entry name" value="ALAD"/>
    <property type="match status" value="1"/>
</dbReference>
<evidence type="ECO:0000256" key="3">
    <source>
        <dbReference type="ARBA" id="ARBA00012053"/>
    </source>
</evidence>
<proteinExistence type="inferred from homology"/>
<feature type="binding site" evidence="10">
    <location>
        <position position="314"/>
    </location>
    <ligand>
        <name>5-aminolevulinate</name>
        <dbReference type="ChEBI" id="CHEBI:356416"/>
        <label>2</label>
    </ligand>
</feature>
<dbReference type="FunFam" id="3.20.20.70:FF:000019">
    <property type="entry name" value="Delta-aminolevulinic acid dehydratase"/>
    <property type="match status" value="1"/>
</dbReference>
<organism evidence="15 16">
    <name type="scientific">Blastochloris viridis</name>
    <name type="common">Rhodopseudomonas viridis</name>
    <dbReference type="NCBI Taxonomy" id="1079"/>
    <lineage>
        <taxon>Bacteria</taxon>
        <taxon>Pseudomonadati</taxon>
        <taxon>Pseudomonadota</taxon>
        <taxon>Alphaproteobacteria</taxon>
        <taxon>Hyphomicrobiales</taxon>
        <taxon>Blastochloridaceae</taxon>
        <taxon>Blastochloris</taxon>
    </lineage>
</organism>
<evidence type="ECO:0000313" key="15">
    <source>
        <dbReference type="EMBL" id="TKW61773.1"/>
    </source>
</evidence>
<evidence type="ECO:0000256" key="14">
    <source>
        <dbReference type="RuleBase" id="RU004161"/>
    </source>
</evidence>
<dbReference type="PANTHER" id="PTHR11458:SF1">
    <property type="entry name" value="DELTA-AMINOLEVULINIC ACID DEHYDRATASE"/>
    <property type="match status" value="1"/>
</dbReference>
<dbReference type="PRINTS" id="PR00144">
    <property type="entry name" value="DALDHYDRTASE"/>
</dbReference>
<dbReference type="GO" id="GO:0006782">
    <property type="term" value="P:protoporphyrinogen IX biosynthetic process"/>
    <property type="evidence" value="ECO:0007669"/>
    <property type="project" value="UniProtKB-UniPathway"/>
</dbReference>
<dbReference type="SUPFAM" id="SSF51569">
    <property type="entry name" value="Aldolase"/>
    <property type="match status" value="1"/>
</dbReference>
<gene>
    <name evidence="15" type="primary">hemB</name>
    <name evidence="15" type="ORF">DI628_03910</name>
</gene>
<dbReference type="EC" id="4.2.1.24" evidence="3 13"/>
<feature type="binding site" evidence="12">
    <location>
        <position position="234"/>
    </location>
    <ligand>
        <name>Mg(2+)</name>
        <dbReference type="ChEBI" id="CHEBI:18420"/>
    </ligand>
</feature>
<feature type="binding site" evidence="11">
    <location>
        <position position="131"/>
    </location>
    <ligand>
        <name>Zn(2+)</name>
        <dbReference type="ChEBI" id="CHEBI:29105"/>
        <note>catalytic</note>
    </ligand>
</feature>
<dbReference type="InterPro" id="IPR001731">
    <property type="entry name" value="ALAD"/>
</dbReference>
<dbReference type="GO" id="GO:0005829">
    <property type="term" value="C:cytosol"/>
    <property type="evidence" value="ECO:0007669"/>
    <property type="project" value="TreeGrafter"/>
</dbReference>
<evidence type="ECO:0000313" key="16">
    <source>
        <dbReference type="Proteomes" id="UP000320948"/>
    </source>
</evidence>
<dbReference type="NCBIfam" id="NF006762">
    <property type="entry name" value="PRK09283.1"/>
    <property type="match status" value="1"/>
</dbReference>
<name>A0A6N4R4R5_BLAVI</name>
<dbReference type="EMBL" id="VAFM01000001">
    <property type="protein sequence ID" value="TKW61773.1"/>
    <property type="molecule type" value="Genomic_DNA"/>
</dbReference>
<feature type="binding site" evidence="11">
    <location>
        <position position="123"/>
    </location>
    <ligand>
        <name>Zn(2+)</name>
        <dbReference type="ChEBI" id="CHEBI:29105"/>
        <note>catalytic</note>
    </ligand>
</feature>
<keyword evidence="6 13" id="KW-0456">Lyase</keyword>
<keyword evidence="7 13" id="KW-0627">Porphyrin biosynthesis</keyword>
<evidence type="ECO:0000256" key="13">
    <source>
        <dbReference type="RuleBase" id="RU000515"/>
    </source>
</evidence>
<dbReference type="PROSITE" id="PS00169">
    <property type="entry name" value="D_ALA_DEHYDRATASE"/>
    <property type="match status" value="1"/>
</dbReference>
<accession>A0A6N4R4R5</accession>
<comment type="catalytic activity">
    <reaction evidence="8 13">
        <text>2 5-aminolevulinate = porphobilinogen + 2 H2O + H(+)</text>
        <dbReference type="Rhea" id="RHEA:24064"/>
        <dbReference type="ChEBI" id="CHEBI:15377"/>
        <dbReference type="ChEBI" id="CHEBI:15378"/>
        <dbReference type="ChEBI" id="CHEBI:58126"/>
        <dbReference type="ChEBI" id="CHEBI:356416"/>
        <dbReference type="EC" id="4.2.1.24"/>
    </reaction>
</comment>
<feature type="binding site" evidence="10">
    <location>
        <position position="218"/>
    </location>
    <ligand>
        <name>5-aminolevulinate</name>
        <dbReference type="ChEBI" id="CHEBI:356416"/>
        <label>1</label>
    </ligand>
</feature>
<keyword evidence="12" id="KW-0460">Magnesium</keyword>
<comment type="pathway">
    <text evidence="1">Porphyrin-containing compound metabolism; protoporphyrin-IX biosynthesis; coproporphyrinogen-III from 5-aminolevulinate: step 1/4.</text>
</comment>
<evidence type="ECO:0000256" key="9">
    <source>
        <dbReference type="PIRSR" id="PIRSR001415-1"/>
    </source>
</evidence>
<evidence type="ECO:0000256" key="8">
    <source>
        <dbReference type="ARBA" id="ARBA00047651"/>
    </source>
</evidence>
<dbReference type="GO" id="GO:0008270">
    <property type="term" value="F:zinc ion binding"/>
    <property type="evidence" value="ECO:0007669"/>
    <property type="project" value="TreeGrafter"/>
</dbReference>
<dbReference type="SMART" id="SM01004">
    <property type="entry name" value="ALAD"/>
    <property type="match status" value="1"/>
</dbReference>
<comment type="caution">
    <text evidence="15">The sequence shown here is derived from an EMBL/GenBank/DDBJ whole genome shotgun (WGS) entry which is preliminary data.</text>
</comment>
<evidence type="ECO:0000256" key="4">
    <source>
        <dbReference type="ARBA" id="ARBA00020771"/>
    </source>
</evidence>
<feature type="binding site" evidence="10">
    <location>
        <position position="275"/>
    </location>
    <ligand>
        <name>5-aminolevulinate</name>
        <dbReference type="ChEBI" id="CHEBI:356416"/>
        <label>2</label>
    </ligand>
</feature>
<evidence type="ECO:0000256" key="6">
    <source>
        <dbReference type="ARBA" id="ARBA00023239"/>
    </source>
</evidence>
<evidence type="ECO:0000256" key="2">
    <source>
        <dbReference type="ARBA" id="ARBA00008055"/>
    </source>
</evidence>
<evidence type="ECO:0000256" key="5">
    <source>
        <dbReference type="ARBA" id="ARBA00023133"/>
    </source>
</evidence>
<reference evidence="15 16" key="1">
    <citation type="journal article" date="2017" name="Nat. Commun.">
        <title>In situ click chemistry generation of cyclooxygenase-2 inhibitors.</title>
        <authorList>
            <person name="Bhardwaj A."/>
            <person name="Kaur J."/>
            <person name="Wuest M."/>
            <person name="Wuest F."/>
        </authorList>
    </citation>
    <scope>NUCLEOTIDE SEQUENCE [LARGE SCALE GENOMIC DNA]</scope>
    <source>
        <strain evidence="15">S2_018_000_R2_106</strain>
    </source>
</reference>
<feature type="binding site" evidence="11">
    <location>
        <position position="121"/>
    </location>
    <ligand>
        <name>Zn(2+)</name>
        <dbReference type="ChEBI" id="CHEBI:29105"/>
        <note>catalytic</note>
    </ligand>
</feature>
<keyword evidence="11" id="KW-0862">Zinc</keyword>
<dbReference type="PIRSF" id="PIRSF001415">
    <property type="entry name" value="Porphbilin_synth"/>
    <property type="match status" value="1"/>
</dbReference>
<feature type="active site" description="Schiff-base intermediate with substrate" evidence="9">
    <location>
        <position position="197"/>
    </location>
</feature>
<keyword evidence="11" id="KW-0479">Metal-binding</keyword>
<feature type="binding site" evidence="10">
    <location>
        <position position="207"/>
    </location>
    <ligand>
        <name>5-aminolevulinate</name>
        <dbReference type="ChEBI" id="CHEBI:356416"/>
        <label>1</label>
    </ligand>
</feature>
<comment type="subunit">
    <text evidence="13">Homooctamer.</text>
</comment>
<evidence type="ECO:0000256" key="10">
    <source>
        <dbReference type="PIRSR" id="PIRSR001415-2"/>
    </source>
</evidence>
<keyword evidence="5" id="KW-0350">Heme biosynthesis</keyword>
<dbReference type="Gene3D" id="3.20.20.70">
    <property type="entry name" value="Aldolase class I"/>
    <property type="match status" value="1"/>
</dbReference>
<dbReference type="CDD" id="cd00384">
    <property type="entry name" value="ALAD_PBGS"/>
    <property type="match status" value="1"/>
</dbReference>
<evidence type="ECO:0000256" key="11">
    <source>
        <dbReference type="PIRSR" id="PIRSR001415-3"/>
    </source>
</evidence>
<dbReference type="InterPro" id="IPR030656">
    <property type="entry name" value="ALAD_AS"/>
</dbReference>
<evidence type="ECO:0000256" key="7">
    <source>
        <dbReference type="ARBA" id="ARBA00023244"/>
    </source>
</evidence>
<comment type="similarity">
    <text evidence="2 14">Belongs to the ALAD family.</text>
</comment>
<dbReference type="InterPro" id="IPR013785">
    <property type="entry name" value="Aldolase_TIM"/>
</dbReference>
<dbReference type="PANTHER" id="PTHR11458">
    <property type="entry name" value="DELTA-AMINOLEVULINIC ACID DEHYDRATASE"/>
    <property type="match status" value="1"/>
</dbReference>
<dbReference type="NCBIfam" id="NF009923">
    <property type="entry name" value="PRK13384.1"/>
    <property type="match status" value="1"/>
</dbReference>
<feature type="active site" description="Schiff-base intermediate with substrate" evidence="9">
    <location>
        <position position="249"/>
    </location>
</feature>
<dbReference type="GO" id="GO:0004655">
    <property type="term" value="F:porphobilinogen synthase activity"/>
    <property type="evidence" value="ECO:0007669"/>
    <property type="project" value="UniProtKB-EC"/>
</dbReference>
<sequence length="325" mass="35921">MSFDLPYRPRRLRRTEALRSMVRETSVNASQLVYPMFIEEGITEATPISSMPGIVRHPEKDMDKAVKDAYAAGIRSILLFGVSHHKDETGSDSLKDDGLLARMIKRAKDACPEMSVISDNCFCEYTSHGHCGVLTHDGHVHNDHTLENLALQAYVCAKAGADIVAPSAMMDGQIAAIRERLDAEGFEHTPIMAYASKFASGLYGPFRAAAGCELKGDRKTYQMDPANAREALIEAELDEAEGADILMVKPGMFYLDILARIRQQSNLPLAAYQVSGEYSMMCYAFQNGALDEKRVVMESMTSLRRAGADILITYFAPKVAHWLAE</sequence>
<dbReference type="Proteomes" id="UP000320948">
    <property type="component" value="Unassembled WGS sequence"/>
</dbReference>
<evidence type="ECO:0000256" key="12">
    <source>
        <dbReference type="PIRSR" id="PIRSR001415-5"/>
    </source>
</evidence>
<dbReference type="AlphaFoldDB" id="A0A6N4R4R5"/>
<protein>
    <recommendedName>
        <fullName evidence="4 13">Delta-aminolevulinic acid dehydratase</fullName>
        <ecNumber evidence="3 13">4.2.1.24</ecNumber>
    </recommendedName>
</protein>
<dbReference type="UniPathway" id="UPA00251">
    <property type="reaction ID" value="UER00318"/>
</dbReference>
<evidence type="ECO:0000256" key="1">
    <source>
        <dbReference type="ARBA" id="ARBA00004694"/>
    </source>
</evidence>